<keyword evidence="1" id="KW-0812">Transmembrane</keyword>
<gene>
    <name evidence="2" type="ORF">AC625_11900</name>
</gene>
<organism evidence="2 3">
    <name type="scientific">Peribacillus loiseleuriae</name>
    <dbReference type="NCBI Taxonomy" id="1679170"/>
    <lineage>
        <taxon>Bacteria</taxon>
        <taxon>Bacillati</taxon>
        <taxon>Bacillota</taxon>
        <taxon>Bacilli</taxon>
        <taxon>Bacillales</taxon>
        <taxon>Bacillaceae</taxon>
        <taxon>Peribacillus</taxon>
    </lineage>
</organism>
<keyword evidence="1" id="KW-1133">Transmembrane helix</keyword>
<dbReference type="AlphaFoldDB" id="A0A0K9GTZ5"/>
<keyword evidence="3" id="KW-1185">Reference proteome</keyword>
<dbReference type="OrthoDB" id="2926337at2"/>
<proteinExistence type="predicted"/>
<evidence type="ECO:0000313" key="2">
    <source>
        <dbReference type="EMBL" id="KMY50116.1"/>
    </source>
</evidence>
<accession>A0A0K9GTZ5</accession>
<protein>
    <submittedName>
        <fullName evidence="2">Uncharacterized protein</fullName>
    </submittedName>
</protein>
<reference evidence="3" key="1">
    <citation type="submission" date="2015-07" db="EMBL/GenBank/DDBJ databases">
        <title>Genome sequencing project for genomic taxonomy and phylogenomics of Bacillus-like bacteria.</title>
        <authorList>
            <person name="Liu B."/>
            <person name="Wang J."/>
            <person name="Zhu Y."/>
            <person name="Liu G."/>
            <person name="Chen Q."/>
            <person name="Chen Z."/>
            <person name="Lan J."/>
            <person name="Che J."/>
            <person name="Ge C."/>
            <person name="Shi H."/>
            <person name="Pan Z."/>
            <person name="Liu X."/>
        </authorList>
    </citation>
    <scope>NUCLEOTIDE SEQUENCE [LARGE SCALE GENOMIC DNA]</scope>
    <source>
        <strain evidence="3">FJAT-27997</strain>
    </source>
</reference>
<dbReference type="PATRIC" id="fig|1679170.3.peg.2699"/>
<name>A0A0K9GTZ5_9BACI</name>
<keyword evidence="1" id="KW-0472">Membrane</keyword>
<dbReference type="EMBL" id="LFZW01000001">
    <property type="protein sequence ID" value="KMY50116.1"/>
    <property type="molecule type" value="Genomic_DNA"/>
</dbReference>
<comment type="caution">
    <text evidence="2">The sequence shown here is derived from an EMBL/GenBank/DDBJ whole genome shotgun (WGS) entry which is preliminary data.</text>
</comment>
<evidence type="ECO:0000313" key="3">
    <source>
        <dbReference type="Proteomes" id="UP000037146"/>
    </source>
</evidence>
<sequence length="326" mass="37434">MNNKNAERRSFFQWIHFLIPYLYTTGIILILTWMTVASLLIGIKTINENPEKLFLQSEKNVSSVHTPSNAPSLKSDETKPDVLAVENSLSSNTPEKETWLNILVKPIVESNFNKIIFRGLFLLLIWMLLFLIIPVAFKRLKRFKFFNMEFEVDDIEQAAIETVEISGTKAKLMAYLASDHAAGRTLDFLNDSIIDFKEVLEYFLAEIQAGYKNHPLHATFSYSVYNGSVPEELNELVEETKETGESAIFNKNNQENLFKKNYLVFYFCYGVDEYVTVISSYTYPFDILDRYLFELLHNTISKNIENIEYMVALTSNDGNVGNGIGV</sequence>
<dbReference type="RefSeq" id="WP_049681463.1">
    <property type="nucleotide sequence ID" value="NZ_LFZW01000001.1"/>
</dbReference>
<feature type="transmembrane region" description="Helical" evidence="1">
    <location>
        <begin position="115"/>
        <end position="137"/>
    </location>
</feature>
<feature type="transmembrane region" description="Helical" evidence="1">
    <location>
        <begin position="21"/>
        <end position="43"/>
    </location>
</feature>
<dbReference type="Proteomes" id="UP000037146">
    <property type="component" value="Unassembled WGS sequence"/>
</dbReference>
<evidence type="ECO:0000256" key="1">
    <source>
        <dbReference type="SAM" id="Phobius"/>
    </source>
</evidence>